<protein>
    <recommendedName>
        <fullName evidence="6">Ubiquitin carboxyl-terminal hydrolase</fullName>
        <ecNumber evidence="6">3.4.19.12</ecNumber>
    </recommendedName>
</protein>
<feature type="region of interest" description="Disordered" evidence="7">
    <location>
        <begin position="421"/>
        <end position="468"/>
    </location>
</feature>
<feature type="region of interest" description="Disordered" evidence="7">
    <location>
        <begin position="165"/>
        <end position="208"/>
    </location>
</feature>
<keyword evidence="6" id="KW-0833">Ubl conjugation pathway</keyword>
<feature type="region of interest" description="Disordered" evidence="7">
    <location>
        <begin position="1"/>
        <end position="24"/>
    </location>
</feature>
<dbReference type="Gene3D" id="3.30.40.10">
    <property type="entry name" value="Zinc/RING finger domain, C3HC4 (zinc finger)"/>
    <property type="match status" value="1"/>
</dbReference>
<dbReference type="GO" id="GO:0004843">
    <property type="term" value="F:cysteine-type deubiquitinase activity"/>
    <property type="evidence" value="ECO:0007669"/>
    <property type="project" value="UniProtKB-UniRule"/>
</dbReference>
<name>A0A9J2PWN5_ASCLU</name>
<feature type="compositionally biased region" description="Basic and acidic residues" evidence="7">
    <location>
        <begin position="185"/>
        <end position="208"/>
    </location>
</feature>
<dbReference type="InterPro" id="IPR050185">
    <property type="entry name" value="Ub_carboxyl-term_hydrolase"/>
</dbReference>
<evidence type="ECO:0000256" key="3">
    <source>
        <dbReference type="ARBA" id="ARBA00022771"/>
    </source>
</evidence>
<feature type="compositionally biased region" description="Acidic residues" evidence="7">
    <location>
        <begin position="488"/>
        <end position="499"/>
    </location>
</feature>
<evidence type="ECO:0000313" key="11">
    <source>
        <dbReference type="WBParaSite" id="ALUE_0001434201-mRNA-1"/>
    </source>
</evidence>
<organism evidence="10 11">
    <name type="scientific">Ascaris lumbricoides</name>
    <name type="common">Giant roundworm</name>
    <dbReference type="NCBI Taxonomy" id="6252"/>
    <lineage>
        <taxon>Eukaryota</taxon>
        <taxon>Metazoa</taxon>
        <taxon>Ecdysozoa</taxon>
        <taxon>Nematoda</taxon>
        <taxon>Chromadorea</taxon>
        <taxon>Rhabditida</taxon>
        <taxon>Spirurina</taxon>
        <taxon>Ascaridomorpha</taxon>
        <taxon>Ascaridoidea</taxon>
        <taxon>Ascarididae</taxon>
        <taxon>Ascaris</taxon>
    </lineage>
</organism>
<keyword evidence="6" id="KW-0378">Hydrolase</keyword>
<comment type="catalytic activity">
    <reaction evidence="1 6">
        <text>Thiol-dependent hydrolysis of ester, thioester, amide, peptide and isopeptide bonds formed by the C-terminal Gly of ubiquitin (a 76-residue protein attached to proteins as an intracellular targeting signal).</text>
        <dbReference type="EC" id="3.4.19.12"/>
    </reaction>
</comment>
<evidence type="ECO:0000256" key="1">
    <source>
        <dbReference type="ARBA" id="ARBA00000707"/>
    </source>
</evidence>
<dbReference type="Gene3D" id="3.90.70.10">
    <property type="entry name" value="Cysteine proteinases"/>
    <property type="match status" value="1"/>
</dbReference>
<dbReference type="WBParaSite" id="ALUE_0001434201-mRNA-1">
    <property type="protein sequence ID" value="ALUE_0001434201-mRNA-1"/>
    <property type="gene ID" value="ALUE_0001434201"/>
</dbReference>
<evidence type="ECO:0000259" key="8">
    <source>
        <dbReference type="PROSITE" id="PS50235"/>
    </source>
</evidence>
<dbReference type="PROSITE" id="PS00972">
    <property type="entry name" value="USP_1"/>
    <property type="match status" value="1"/>
</dbReference>
<evidence type="ECO:0000256" key="5">
    <source>
        <dbReference type="PROSITE-ProRule" id="PRU00502"/>
    </source>
</evidence>
<dbReference type="PANTHER" id="PTHR21646">
    <property type="entry name" value="UBIQUITIN CARBOXYL-TERMINAL HYDROLASE"/>
    <property type="match status" value="1"/>
</dbReference>
<feature type="domain" description="USP" evidence="8">
    <location>
        <begin position="217"/>
        <end position="747"/>
    </location>
</feature>
<keyword evidence="3 5" id="KW-0863">Zinc-finger</keyword>
<dbReference type="PANTHER" id="PTHR21646:SF39">
    <property type="entry name" value="UBIQUITIN CARBOXYL-TERMINAL HYDROLASE 16"/>
    <property type="match status" value="1"/>
</dbReference>
<dbReference type="InterPro" id="IPR001607">
    <property type="entry name" value="Znf_UBP"/>
</dbReference>
<dbReference type="InterPro" id="IPR038765">
    <property type="entry name" value="Papain-like_cys_pep_sf"/>
</dbReference>
<dbReference type="GO" id="GO:0016579">
    <property type="term" value="P:protein deubiquitination"/>
    <property type="evidence" value="ECO:0007669"/>
    <property type="project" value="InterPro"/>
</dbReference>
<keyword evidence="6" id="KW-0645">Protease</keyword>
<dbReference type="Proteomes" id="UP000036681">
    <property type="component" value="Unplaced"/>
</dbReference>
<evidence type="ECO:0000256" key="6">
    <source>
        <dbReference type="RuleBase" id="RU366025"/>
    </source>
</evidence>
<proteinExistence type="inferred from homology"/>
<feature type="region of interest" description="Disordered" evidence="7">
    <location>
        <begin position="486"/>
        <end position="505"/>
    </location>
</feature>
<dbReference type="InterPro" id="IPR028889">
    <property type="entry name" value="USP"/>
</dbReference>
<dbReference type="PROSITE" id="PS50271">
    <property type="entry name" value="ZF_UBP"/>
    <property type="match status" value="1"/>
</dbReference>
<dbReference type="Pfam" id="PF02148">
    <property type="entry name" value="zf-UBP"/>
    <property type="match status" value="1"/>
</dbReference>
<dbReference type="PROSITE" id="PS00973">
    <property type="entry name" value="USP_2"/>
    <property type="match status" value="1"/>
</dbReference>
<reference evidence="11" key="1">
    <citation type="submission" date="2023-03" db="UniProtKB">
        <authorList>
            <consortium name="WormBaseParasite"/>
        </authorList>
    </citation>
    <scope>IDENTIFICATION</scope>
</reference>
<dbReference type="InterPro" id="IPR013083">
    <property type="entry name" value="Znf_RING/FYVE/PHD"/>
</dbReference>
<dbReference type="AlphaFoldDB" id="A0A9J2PWN5"/>
<dbReference type="InterPro" id="IPR001394">
    <property type="entry name" value="Peptidase_C19_UCH"/>
</dbReference>
<dbReference type="GO" id="GO:0008270">
    <property type="term" value="F:zinc ion binding"/>
    <property type="evidence" value="ECO:0007669"/>
    <property type="project" value="UniProtKB-KW"/>
</dbReference>
<dbReference type="CDD" id="cd02667">
    <property type="entry name" value="Peptidase_C19K"/>
    <property type="match status" value="1"/>
</dbReference>
<evidence type="ECO:0000256" key="7">
    <source>
        <dbReference type="SAM" id="MobiDB-lite"/>
    </source>
</evidence>
<feature type="compositionally biased region" description="Basic residues" evidence="7">
    <location>
        <begin position="443"/>
        <end position="461"/>
    </location>
</feature>
<sequence length="748" mass="82252">MASNAAMSDDGKQSDDSPSASGAVADAVNGEVKEMVVCVHKNKRGLFKSSEVRKKLKANLKKNTNNDLCEDCVRAAARSPLPGVWLCVSCGYTGCEGNQHAQKHCKAARSGAEHPLFFSVSGGTFRCFMCEVNLNSSEENTQPMKSFLNEYNSFMKTKSKSADQLSLKAHSNEESTSAGSASDKGTLKKEKDKKPTEKPVTEGPSKKEDEQGFVAVKGLVNLGNTCFFNSIVQCLLHTHSLSIYVNLVGKQEYVDIPSMKVVIADKTVQVPHVRLDLEPFKGPLNEHFAYFLRDFRMGRAIHPSSLFSEIAKKAPRFRGWAQQDAHELLRYLLDGLRSEELNRYKEAISDHLRIPRNVNPRSVEPDLVALAKGMLKGCGRPLLDAVFGGTLLQTVKCSKCGHLSRTFEEMLDLSLPLPSTSSGRSMFSGTTRMHKSASATLSKHQKKKEKANARKKNRRRSHGETVTVERGECSAVEIDIAAGIEVPNIDDDDDDDDDASGGAFSSKDGLCEQLRSLDINDDIDECSLLLGDAPPEEMGWTLSACLRAFTAAETLSAPNAYECEKCCLPYNKKICNGMKKKSVEASKRYLIYEPPAVLTLHFKRFEQTHSASGRVSTRKVSGHIAFPAVFDLAPFCTRIAKRVTNSSREVVYSLYGVVSHSGDLSGGHYVAYVRSRPQSPCAKKFFSQAAHSSLENCGLSNGTDDSKSTEISQTEGTWYYASDTRVSVVPESRVLAAEAYILFYERVL</sequence>
<keyword evidence="10" id="KW-1185">Reference proteome</keyword>
<keyword evidence="4" id="KW-0862">Zinc</keyword>
<feature type="domain" description="UBP-type" evidence="9">
    <location>
        <begin position="36"/>
        <end position="153"/>
    </location>
</feature>
<keyword evidence="2" id="KW-0479">Metal-binding</keyword>
<dbReference type="PROSITE" id="PS50235">
    <property type="entry name" value="USP_3"/>
    <property type="match status" value="1"/>
</dbReference>
<evidence type="ECO:0000256" key="2">
    <source>
        <dbReference type="ARBA" id="ARBA00022723"/>
    </source>
</evidence>
<accession>A0A9J2PWN5</accession>
<dbReference type="SUPFAM" id="SSF54001">
    <property type="entry name" value="Cysteine proteinases"/>
    <property type="match status" value="1"/>
</dbReference>
<dbReference type="SUPFAM" id="SSF57850">
    <property type="entry name" value="RING/U-box"/>
    <property type="match status" value="1"/>
</dbReference>
<dbReference type="Pfam" id="PF00443">
    <property type="entry name" value="UCH"/>
    <property type="match status" value="1"/>
</dbReference>
<evidence type="ECO:0000313" key="10">
    <source>
        <dbReference type="Proteomes" id="UP000036681"/>
    </source>
</evidence>
<feature type="compositionally biased region" description="Polar residues" evidence="7">
    <location>
        <begin position="423"/>
        <end position="442"/>
    </location>
</feature>
<evidence type="ECO:0000259" key="9">
    <source>
        <dbReference type="PROSITE" id="PS50271"/>
    </source>
</evidence>
<dbReference type="GO" id="GO:0006508">
    <property type="term" value="P:proteolysis"/>
    <property type="evidence" value="ECO:0007669"/>
    <property type="project" value="UniProtKB-KW"/>
</dbReference>
<keyword evidence="6" id="KW-0788">Thiol protease</keyword>
<comment type="similarity">
    <text evidence="6">Belongs to the peptidase C19 family.</text>
</comment>
<dbReference type="EC" id="3.4.19.12" evidence="6"/>
<evidence type="ECO:0000256" key="4">
    <source>
        <dbReference type="ARBA" id="ARBA00022833"/>
    </source>
</evidence>
<dbReference type="InterPro" id="IPR018200">
    <property type="entry name" value="USP_CS"/>
</dbReference>